<evidence type="ECO:0000256" key="1">
    <source>
        <dbReference type="SAM" id="Phobius"/>
    </source>
</evidence>
<comment type="caution">
    <text evidence="2">The sequence shown here is derived from an EMBL/GenBank/DDBJ whole genome shotgun (WGS) entry which is preliminary data.</text>
</comment>
<dbReference type="AlphaFoldDB" id="A0A1J9S0D6"/>
<dbReference type="OrthoDB" id="5376804at2759"/>
<dbReference type="RefSeq" id="XP_020130307.1">
    <property type="nucleotide sequence ID" value="XM_020273303.1"/>
</dbReference>
<name>A0A1J9S0D6_9PEZI</name>
<dbReference type="InterPro" id="IPR021514">
    <property type="entry name" value="DUF3176"/>
</dbReference>
<dbReference type="PANTHER" id="PTHR35394:SF5">
    <property type="entry name" value="DUF3176 DOMAIN-CONTAINING PROTEIN"/>
    <property type="match status" value="1"/>
</dbReference>
<sequence>MVAILIILRYLHDQPLSKWALNSVSPNAVISILVTTGKTSMLLAVAAGIGQLKWRHFQHVRPLNELSIFDEATRGPWGALDFLYTMRARNGTATATLGAFVILLSLAMDPFSQQLITFYTRNVPQDGVAPWLATATAYDHSHTVVGTDNVGFQSAIVTALLGSPLPFTYVCTTGNCSWPDFDTLGICNTCRNVTADSTVEKFVLRAVDHSKDENGTDAVANVYTTPGGVLLNVSAPYQINTTDDSLPFLIDEGSLITGNVTEAAFNGALSWNGSIITFAVANTSRTPDASEPAGNGINGRKTLVYNPAADILECSIEWCAKSFRNVKVANGSLNDYTVSSVPLTPDAAHSTLDDTFSLNSTLAFTAAGIPDTAFTVAVTDSFDVQGYLGAFFSFRVDPSVDSGLSFNTGLSLLTRQNTSAAVAAVADALTLQLLVGPNSTHHQGTAYTAVVYVGVRWLWIILPATLCVLGGLFLGLSLRLAGRHRATFGWKSDVVPLMFHGLSGWGDLGVDDGREMDALAKGMRTRLARDEGGELKFVKVKEE</sequence>
<keyword evidence="3" id="KW-1185">Reference proteome</keyword>
<gene>
    <name evidence="2" type="ORF">BKCO1_2500053</name>
</gene>
<keyword evidence="1" id="KW-0472">Membrane</keyword>
<keyword evidence="1" id="KW-1133">Transmembrane helix</keyword>
<protein>
    <submittedName>
        <fullName evidence="2">Uncharacterized protein</fullName>
    </submittedName>
</protein>
<evidence type="ECO:0000313" key="3">
    <source>
        <dbReference type="Proteomes" id="UP000183809"/>
    </source>
</evidence>
<dbReference type="Proteomes" id="UP000183809">
    <property type="component" value="Unassembled WGS sequence"/>
</dbReference>
<evidence type="ECO:0000313" key="2">
    <source>
        <dbReference type="EMBL" id="OJD34047.1"/>
    </source>
</evidence>
<dbReference type="PANTHER" id="PTHR35394">
    <property type="entry name" value="DUF3176 DOMAIN-CONTAINING PROTEIN"/>
    <property type="match status" value="1"/>
</dbReference>
<dbReference type="EMBL" id="MNUE01000025">
    <property type="protein sequence ID" value="OJD34047.1"/>
    <property type="molecule type" value="Genomic_DNA"/>
</dbReference>
<proteinExistence type="predicted"/>
<dbReference type="GeneID" id="31013563"/>
<feature type="transmembrane region" description="Helical" evidence="1">
    <location>
        <begin position="457"/>
        <end position="481"/>
    </location>
</feature>
<organism evidence="2 3">
    <name type="scientific">Diplodia corticola</name>
    <dbReference type="NCBI Taxonomy" id="236234"/>
    <lineage>
        <taxon>Eukaryota</taxon>
        <taxon>Fungi</taxon>
        <taxon>Dikarya</taxon>
        <taxon>Ascomycota</taxon>
        <taxon>Pezizomycotina</taxon>
        <taxon>Dothideomycetes</taxon>
        <taxon>Dothideomycetes incertae sedis</taxon>
        <taxon>Botryosphaeriales</taxon>
        <taxon>Botryosphaeriaceae</taxon>
        <taxon>Diplodia</taxon>
    </lineage>
</organism>
<keyword evidence="1" id="KW-0812">Transmembrane</keyword>
<accession>A0A1J9S0D6</accession>
<dbReference type="STRING" id="236234.A0A1J9S0D6"/>
<reference evidence="2 3" key="1">
    <citation type="submission" date="2016-10" db="EMBL/GenBank/DDBJ databases">
        <title>Proteomics and genomics reveal pathogen-plant mechanisms compatible with a hemibiotrophic lifestyle of Diplodia corticola.</title>
        <authorList>
            <person name="Fernandes I."/>
            <person name="De Jonge R."/>
            <person name="Van De Peer Y."/>
            <person name="Devreese B."/>
            <person name="Alves A."/>
            <person name="Esteves A.C."/>
        </authorList>
    </citation>
    <scope>NUCLEOTIDE SEQUENCE [LARGE SCALE GENOMIC DNA]</scope>
    <source>
        <strain evidence="2 3">CBS 112549</strain>
    </source>
</reference>
<dbReference type="Pfam" id="PF11374">
    <property type="entry name" value="DUF3176"/>
    <property type="match status" value="1"/>
</dbReference>